<accession>A0A834FC70</accession>
<feature type="region of interest" description="Disordered" evidence="1">
    <location>
        <begin position="1"/>
        <end position="34"/>
    </location>
</feature>
<dbReference type="AlphaFoldDB" id="A0A834FC70"/>
<dbReference type="Proteomes" id="UP000646548">
    <property type="component" value="Unassembled WGS sequence"/>
</dbReference>
<reference evidence="2" key="1">
    <citation type="journal article" name="BMC Genomics">
        <title>Long-read sequencing and de novo genome assembly of marine medaka (Oryzias melastigma).</title>
        <authorList>
            <person name="Liang P."/>
            <person name="Saqib H.S.A."/>
            <person name="Ni X."/>
            <person name="Shen Y."/>
        </authorList>
    </citation>
    <scope>NUCLEOTIDE SEQUENCE</scope>
    <source>
        <strain evidence="2">Bigg-433</strain>
    </source>
</reference>
<evidence type="ECO:0000313" key="3">
    <source>
        <dbReference type="Proteomes" id="UP000646548"/>
    </source>
</evidence>
<sequence length="119" mass="13659">METEARLRCQKQKNRFMSHQPNPPKKRNQHQSKPLGSAKYLWLEEGEWILIICVEDFTLTITSFWCKDCALRTSAGETEQDDDAVNATPTLRNSSLSGLCRQREPSAQRKAVQHRVTAD</sequence>
<comment type="caution">
    <text evidence="2">The sequence shown here is derived from an EMBL/GenBank/DDBJ whole genome shotgun (WGS) entry which is preliminary data.</text>
</comment>
<name>A0A834FC70_ORYME</name>
<protein>
    <submittedName>
        <fullName evidence="2">Uncharacterized protein</fullName>
    </submittedName>
</protein>
<evidence type="ECO:0000313" key="2">
    <source>
        <dbReference type="EMBL" id="KAF6728804.1"/>
    </source>
</evidence>
<gene>
    <name evidence="2" type="ORF">FQA47_000355</name>
</gene>
<organism evidence="2 3">
    <name type="scientific">Oryzias melastigma</name>
    <name type="common">Marine medaka</name>
    <dbReference type="NCBI Taxonomy" id="30732"/>
    <lineage>
        <taxon>Eukaryota</taxon>
        <taxon>Metazoa</taxon>
        <taxon>Chordata</taxon>
        <taxon>Craniata</taxon>
        <taxon>Vertebrata</taxon>
        <taxon>Euteleostomi</taxon>
        <taxon>Actinopterygii</taxon>
        <taxon>Neopterygii</taxon>
        <taxon>Teleostei</taxon>
        <taxon>Neoteleostei</taxon>
        <taxon>Acanthomorphata</taxon>
        <taxon>Ovalentaria</taxon>
        <taxon>Atherinomorphae</taxon>
        <taxon>Beloniformes</taxon>
        <taxon>Adrianichthyidae</taxon>
        <taxon>Oryziinae</taxon>
        <taxon>Oryzias</taxon>
    </lineage>
</organism>
<dbReference type="EMBL" id="WKFB01000269">
    <property type="protein sequence ID" value="KAF6728804.1"/>
    <property type="molecule type" value="Genomic_DNA"/>
</dbReference>
<evidence type="ECO:0000256" key="1">
    <source>
        <dbReference type="SAM" id="MobiDB-lite"/>
    </source>
</evidence>
<proteinExistence type="predicted"/>
<feature type="region of interest" description="Disordered" evidence="1">
    <location>
        <begin position="95"/>
        <end position="119"/>
    </location>
</feature>